<accession>A0A6P8Q116</accession>
<dbReference type="GeneID" id="117354740"/>
<dbReference type="KEGG" id="gsh:117354740"/>
<dbReference type="RefSeq" id="XP_033788575.1">
    <property type="nucleotide sequence ID" value="XM_033932684.1"/>
</dbReference>
<keyword evidence="1" id="KW-0732">Signal</keyword>
<protein>
    <submittedName>
        <fullName evidence="3">Uncharacterized protein LOC117354740</fullName>
    </submittedName>
</protein>
<organism evidence="2 3">
    <name type="scientific">Geotrypetes seraphini</name>
    <name type="common">Gaboon caecilian</name>
    <name type="synonym">Caecilia seraphini</name>
    <dbReference type="NCBI Taxonomy" id="260995"/>
    <lineage>
        <taxon>Eukaryota</taxon>
        <taxon>Metazoa</taxon>
        <taxon>Chordata</taxon>
        <taxon>Craniata</taxon>
        <taxon>Vertebrata</taxon>
        <taxon>Euteleostomi</taxon>
        <taxon>Amphibia</taxon>
        <taxon>Gymnophiona</taxon>
        <taxon>Geotrypetes</taxon>
    </lineage>
</organism>
<evidence type="ECO:0000313" key="2">
    <source>
        <dbReference type="Proteomes" id="UP000515159"/>
    </source>
</evidence>
<dbReference type="InParanoid" id="A0A6P8Q116"/>
<name>A0A6P8Q116_GEOSA</name>
<keyword evidence="2" id="KW-1185">Reference proteome</keyword>
<reference evidence="3" key="1">
    <citation type="submission" date="2025-08" db="UniProtKB">
        <authorList>
            <consortium name="RefSeq"/>
        </authorList>
    </citation>
    <scope>IDENTIFICATION</scope>
</reference>
<dbReference type="OrthoDB" id="9630328at2759"/>
<proteinExistence type="predicted"/>
<sequence>MMILPRLLFLFQLPGRVRLAGEPSSVGTSLRVWNQTRGGLLLGRRHSWYTPLRHNPAFPPGWGEGVFAIWESRGLVCVGQLWDPVLSRIRPYSELRGRFGFGVRDLFPYLQVVHYIRSSGLLGDLRGGKTPFELLLGPVLWKGALSAIYRCLNCRGTPHSYMLAWEGGWGSAISWDTWEDIWKEVSSVGIAALLIENGYKVIFRWYYTPQVLARWRGGVNVLCWRGCGEVGTYLHMWWHCGRVRGFWTEVFSRVSRILDFQIPDDWRHALLYWHQLDLARGDSLFCKLAFTAARLALASLWNQAHPPTWDMVEHRLLNWQLLYQLTVLRQGKQHGYAHIWRRFRATVGMSGRGGVGF</sequence>
<feature type="chain" id="PRO_5027805032" evidence="1">
    <location>
        <begin position="20"/>
        <end position="357"/>
    </location>
</feature>
<dbReference type="Proteomes" id="UP000515159">
    <property type="component" value="Chromosome 2"/>
</dbReference>
<evidence type="ECO:0000313" key="3">
    <source>
        <dbReference type="RefSeq" id="XP_033788575.1"/>
    </source>
</evidence>
<evidence type="ECO:0000256" key="1">
    <source>
        <dbReference type="SAM" id="SignalP"/>
    </source>
</evidence>
<dbReference type="AlphaFoldDB" id="A0A6P8Q116"/>
<feature type="signal peptide" evidence="1">
    <location>
        <begin position="1"/>
        <end position="19"/>
    </location>
</feature>
<gene>
    <name evidence="3" type="primary">LOC117354740</name>
</gene>